<organism evidence="2 3">
    <name type="scientific">Amycolatopsis nalaikhensis</name>
    <dbReference type="NCBI Taxonomy" id="715472"/>
    <lineage>
        <taxon>Bacteria</taxon>
        <taxon>Bacillati</taxon>
        <taxon>Actinomycetota</taxon>
        <taxon>Actinomycetes</taxon>
        <taxon>Pseudonocardiales</taxon>
        <taxon>Pseudonocardiaceae</taxon>
        <taxon>Amycolatopsis</taxon>
    </lineage>
</organism>
<gene>
    <name evidence="2" type="ORF">QP939_09890</name>
</gene>
<name>A0ABY8XT91_9PSEU</name>
<protein>
    <submittedName>
        <fullName evidence="2">Uncharacterized protein</fullName>
    </submittedName>
</protein>
<keyword evidence="1" id="KW-1133">Transmembrane helix</keyword>
<reference evidence="2 3" key="1">
    <citation type="submission" date="2023-06" db="EMBL/GenBank/DDBJ databases">
        <authorList>
            <person name="Oyuntsetseg B."/>
            <person name="Kim S.B."/>
        </authorList>
    </citation>
    <scope>NUCLEOTIDE SEQUENCE [LARGE SCALE GENOMIC DNA]</scope>
    <source>
        <strain evidence="2 3">2-2</strain>
    </source>
</reference>
<evidence type="ECO:0000313" key="2">
    <source>
        <dbReference type="EMBL" id="WIV58905.1"/>
    </source>
</evidence>
<accession>A0ABY8XT91</accession>
<dbReference type="Proteomes" id="UP001227101">
    <property type="component" value="Chromosome"/>
</dbReference>
<proteinExistence type="predicted"/>
<keyword evidence="1" id="KW-0472">Membrane</keyword>
<dbReference type="EMBL" id="CP127173">
    <property type="protein sequence ID" value="WIV58905.1"/>
    <property type="molecule type" value="Genomic_DNA"/>
</dbReference>
<keyword evidence="1" id="KW-0812">Transmembrane</keyword>
<evidence type="ECO:0000256" key="1">
    <source>
        <dbReference type="SAM" id="Phobius"/>
    </source>
</evidence>
<evidence type="ECO:0000313" key="3">
    <source>
        <dbReference type="Proteomes" id="UP001227101"/>
    </source>
</evidence>
<keyword evidence="3" id="KW-1185">Reference proteome</keyword>
<feature type="transmembrane region" description="Helical" evidence="1">
    <location>
        <begin position="18"/>
        <end position="38"/>
    </location>
</feature>
<dbReference type="RefSeq" id="WP_285456328.1">
    <property type="nucleotide sequence ID" value="NZ_CP127173.1"/>
</dbReference>
<feature type="transmembrane region" description="Helical" evidence="1">
    <location>
        <begin position="44"/>
        <end position="62"/>
    </location>
</feature>
<sequence>MTDSGFVEVRGVGRERNVGWRVLSGLLVAVGPVVAALADGTSQLVLGGVLAIVLVPTGVGLWRGTTRAKRRLLRLDEVGLPATAAILTAANCV</sequence>